<gene>
    <name evidence="4" type="ORF">E8M12_02525</name>
</gene>
<keyword evidence="5" id="KW-1185">Reference proteome</keyword>
<comment type="similarity">
    <text evidence="1">Belongs to the outer membrane OOP (TC 1.B.6) superfamily. OmpA family.</text>
</comment>
<feature type="domain" description="Outer membrane protein OmpA-like transmembrane" evidence="3">
    <location>
        <begin position="34"/>
        <end position="149"/>
    </location>
</feature>
<organism evidence="4 5">
    <name type="scientific">Thalassotalea mangrovi</name>
    <dbReference type="NCBI Taxonomy" id="2572245"/>
    <lineage>
        <taxon>Bacteria</taxon>
        <taxon>Pseudomonadati</taxon>
        <taxon>Pseudomonadota</taxon>
        <taxon>Gammaproteobacteria</taxon>
        <taxon>Alteromonadales</taxon>
        <taxon>Colwelliaceae</taxon>
        <taxon>Thalassotalea</taxon>
    </lineage>
</organism>
<keyword evidence="2" id="KW-0626">Porin</keyword>
<keyword evidence="2" id="KW-0813">Transport</keyword>
<dbReference type="Proteomes" id="UP000307999">
    <property type="component" value="Unassembled WGS sequence"/>
</dbReference>
<evidence type="ECO:0000256" key="1">
    <source>
        <dbReference type="ARBA" id="ARBA00005710"/>
    </source>
</evidence>
<dbReference type="InterPro" id="IPR011250">
    <property type="entry name" value="OMP/PagP_B-barrel"/>
</dbReference>
<dbReference type="GO" id="GO:0046930">
    <property type="term" value="C:pore complex"/>
    <property type="evidence" value="ECO:0007669"/>
    <property type="project" value="UniProtKB-KW"/>
</dbReference>
<dbReference type="InterPro" id="IPR000498">
    <property type="entry name" value="OmpA-like_TM_dom"/>
</dbReference>
<accession>A0A4U1B9T4</accession>
<dbReference type="EMBL" id="SWDB01000004">
    <property type="protein sequence ID" value="TKB47154.1"/>
    <property type="molecule type" value="Genomic_DNA"/>
</dbReference>
<proteinExistence type="inferred from homology"/>
<sequence length="215" mass="24595">MIDKVIKTCQQLVLITLFLPFAVQAELPKSLVPFYLGVGLGSSSYEVANNDLQSRKIDETGFYYQLYAGIPINQYIAVEAGFADISKLDETIRQEFAGTSERNVELYRRYELDYYGFRFDLKLSIPVTEYAAIYGKVGVFSWQSDYYKQLTVNYFDPQITDIDRRESGSASDTDGHYAIGIEGGKNRFTFFIEHELFETDNENIYGINAGLAYHF</sequence>
<keyword evidence="2" id="KW-0406">Ion transport</keyword>
<dbReference type="Gene3D" id="2.40.160.20">
    <property type="match status" value="1"/>
</dbReference>
<reference evidence="4 5" key="1">
    <citation type="submission" date="2019-04" db="EMBL/GenBank/DDBJ databases">
        <title>Thalassotalea guangxiensis sp. nov., isolated from sediment of the coastal wetland.</title>
        <authorList>
            <person name="Zheng S."/>
            <person name="Zhang D."/>
        </authorList>
    </citation>
    <scope>NUCLEOTIDE SEQUENCE [LARGE SCALE GENOMIC DNA]</scope>
    <source>
        <strain evidence="4 5">ZS-4</strain>
    </source>
</reference>
<dbReference type="AlphaFoldDB" id="A0A4U1B9T4"/>
<evidence type="ECO:0000259" key="3">
    <source>
        <dbReference type="Pfam" id="PF01389"/>
    </source>
</evidence>
<protein>
    <recommendedName>
        <fullName evidence="3">Outer membrane protein OmpA-like transmembrane domain-containing protein</fullName>
    </recommendedName>
</protein>
<name>A0A4U1B9T4_9GAMM</name>
<evidence type="ECO:0000313" key="5">
    <source>
        <dbReference type="Proteomes" id="UP000307999"/>
    </source>
</evidence>
<dbReference type="RefSeq" id="WP_136734504.1">
    <property type="nucleotide sequence ID" value="NZ_SWDB01000004.1"/>
</dbReference>
<keyword evidence="2" id="KW-0812">Transmembrane</keyword>
<comment type="caution">
    <text evidence="4">The sequence shown here is derived from an EMBL/GenBank/DDBJ whole genome shotgun (WGS) entry which is preliminary data.</text>
</comment>
<dbReference type="GO" id="GO:0009279">
    <property type="term" value="C:cell outer membrane"/>
    <property type="evidence" value="ECO:0007669"/>
    <property type="project" value="InterPro"/>
</dbReference>
<evidence type="ECO:0000313" key="4">
    <source>
        <dbReference type="EMBL" id="TKB47154.1"/>
    </source>
</evidence>
<dbReference type="SUPFAM" id="SSF56925">
    <property type="entry name" value="OMPA-like"/>
    <property type="match status" value="1"/>
</dbReference>
<dbReference type="GO" id="GO:0015288">
    <property type="term" value="F:porin activity"/>
    <property type="evidence" value="ECO:0007669"/>
    <property type="project" value="UniProtKB-KW"/>
</dbReference>
<dbReference type="OrthoDB" id="9805832at2"/>
<evidence type="ECO:0000256" key="2">
    <source>
        <dbReference type="ARBA" id="ARBA00023114"/>
    </source>
</evidence>
<dbReference type="Pfam" id="PF01389">
    <property type="entry name" value="OmpA_membrane"/>
    <property type="match status" value="1"/>
</dbReference>